<keyword evidence="1" id="KW-0472">Membrane</keyword>
<accession>A0A8J8C7W8</accession>
<feature type="transmembrane region" description="Helical" evidence="1">
    <location>
        <begin position="12"/>
        <end position="35"/>
    </location>
</feature>
<gene>
    <name evidence="2" type="ORF">EGD98_02485</name>
</gene>
<dbReference type="Gene3D" id="1.25.10.10">
    <property type="entry name" value="Leucine-rich Repeat Variant"/>
    <property type="match status" value="1"/>
</dbReference>
<evidence type="ECO:0008006" key="4">
    <source>
        <dbReference type="Google" id="ProtNLM"/>
    </source>
</evidence>
<dbReference type="Proteomes" id="UP000783863">
    <property type="component" value="Unassembled WGS sequence"/>
</dbReference>
<proteinExistence type="predicted"/>
<keyword evidence="1" id="KW-1133">Transmembrane helix</keyword>
<dbReference type="RefSeq" id="WP_220586770.1">
    <property type="nucleotide sequence ID" value="NZ_RKLQ01000001.1"/>
</dbReference>
<evidence type="ECO:0000313" key="3">
    <source>
        <dbReference type="Proteomes" id="UP000783863"/>
    </source>
</evidence>
<dbReference type="AlphaFoldDB" id="A0A8J8C7W8"/>
<protein>
    <recommendedName>
        <fullName evidence="4">HEAT repeat-containing protein</fullName>
    </recommendedName>
</protein>
<organism evidence="2 3">
    <name type="scientific">Haloarcula salinisoli</name>
    <dbReference type="NCBI Taxonomy" id="2487746"/>
    <lineage>
        <taxon>Archaea</taxon>
        <taxon>Methanobacteriati</taxon>
        <taxon>Methanobacteriota</taxon>
        <taxon>Stenosarchaea group</taxon>
        <taxon>Halobacteria</taxon>
        <taxon>Halobacteriales</taxon>
        <taxon>Haloarculaceae</taxon>
        <taxon>Haloarcula</taxon>
    </lineage>
</organism>
<keyword evidence="3" id="KW-1185">Reference proteome</keyword>
<name>A0A8J8C7W8_9EURY</name>
<evidence type="ECO:0000256" key="1">
    <source>
        <dbReference type="SAM" id="Phobius"/>
    </source>
</evidence>
<dbReference type="EMBL" id="RKLQ01000001">
    <property type="protein sequence ID" value="MBX0302534.1"/>
    <property type="molecule type" value="Genomic_DNA"/>
</dbReference>
<sequence>MTALLSADVLLAAAVVIGVLTLGVGVVTVATAGWYHRRDGRRAATRARLKDRLLERLFEPDPQWDEWVGTLSPAERRQVRPVLERYLRQLRGSEHARLCELARTLGIQAEAKRNLAVGRKRIRALTWLALLDAPVPVDRLREYCTDTPRVRAGAARVLYESEAPEASRIGTELLFEDTDQPLSAFGLDTLYRLNDGAETPLLDQFPAALDAWDTPILVQTLLVLRYASIDAPSGRLDWLPDLLTHESPRVRATTIGVIERHGWRASTRDRLDIEALVADADPSVRTNTYMLLASWGDEQSAAQLRTALGGAFDSQLLDAVRALWLHPSAGLPEPTERTGPVVDWVRADAAITGQRGRLWGVGAAWA</sequence>
<evidence type="ECO:0000313" key="2">
    <source>
        <dbReference type="EMBL" id="MBX0302534.1"/>
    </source>
</evidence>
<comment type="caution">
    <text evidence="2">The sequence shown here is derived from an EMBL/GenBank/DDBJ whole genome shotgun (WGS) entry which is preliminary data.</text>
</comment>
<dbReference type="InterPro" id="IPR011989">
    <property type="entry name" value="ARM-like"/>
</dbReference>
<keyword evidence="1" id="KW-0812">Transmembrane</keyword>
<reference evidence="2" key="1">
    <citation type="submission" date="2021-06" db="EMBL/GenBank/DDBJ databases">
        <title>Halomicroarcula sp. F24A a new haloarchaeum isolated from saline soil.</title>
        <authorList>
            <person name="Duran-Viseras A."/>
            <person name="Sanchez-Porro C."/>
            <person name="Ventosa A."/>
        </authorList>
    </citation>
    <scope>NUCLEOTIDE SEQUENCE</scope>
    <source>
        <strain evidence="2">F24A</strain>
    </source>
</reference>
<dbReference type="InterPro" id="IPR016024">
    <property type="entry name" value="ARM-type_fold"/>
</dbReference>
<dbReference type="SUPFAM" id="SSF48371">
    <property type="entry name" value="ARM repeat"/>
    <property type="match status" value="1"/>
</dbReference>